<sequence length="100" mass="11089">MTFKCIHDPLGRTCVPAADTGGTPFAGQRLKRIVCCLGFCCLARLLCHHRVSAFGRIGAKICSLCSGRCAADFQTVSRLVSLRFNYFARIHRDARQEAIR</sequence>
<dbReference type="Proteomes" id="UP000247480">
    <property type="component" value="Unassembled WGS sequence"/>
</dbReference>
<accession>A0A2V0Q651</accession>
<evidence type="ECO:0000313" key="1">
    <source>
        <dbReference type="EMBL" id="GBH07991.1"/>
    </source>
</evidence>
<evidence type="ECO:0000313" key="2">
    <source>
        <dbReference type="Proteomes" id="UP000247480"/>
    </source>
</evidence>
<proteinExistence type="predicted"/>
<name>A0A2V0Q651_PSESF</name>
<gene>
    <name evidence="1" type="ORF">KPSA1_01356</name>
</gene>
<organism evidence="1 2">
    <name type="scientific">Pseudomonas syringae pv. actinidiae</name>
    <dbReference type="NCBI Taxonomy" id="103796"/>
    <lineage>
        <taxon>Bacteria</taxon>
        <taxon>Pseudomonadati</taxon>
        <taxon>Pseudomonadota</taxon>
        <taxon>Gammaproteobacteria</taxon>
        <taxon>Pseudomonadales</taxon>
        <taxon>Pseudomonadaceae</taxon>
        <taxon>Pseudomonas</taxon>
        <taxon>Pseudomonas syringae</taxon>
    </lineage>
</organism>
<dbReference type="AlphaFoldDB" id="A0A2V0Q651"/>
<comment type="caution">
    <text evidence="1">The sequence shown here is derived from an EMBL/GenBank/DDBJ whole genome shotgun (WGS) entry which is preliminary data.</text>
</comment>
<protein>
    <submittedName>
        <fullName evidence="1">CO dehydrogenase/acetyl-CoA synthase alpha subunit</fullName>
    </submittedName>
</protein>
<dbReference type="EMBL" id="BGJZ01000066">
    <property type="protein sequence ID" value="GBH07991.1"/>
    <property type="molecule type" value="Genomic_DNA"/>
</dbReference>
<reference evidence="1 2" key="1">
    <citation type="submission" date="2018-04" db="EMBL/GenBank/DDBJ databases">
        <title>Draft genome sequence of Pseudomonas syringae pv. actinidiae biovar 1 strains isolated from kiwifruit in Kagawa prefecture.</title>
        <authorList>
            <person name="Tabuchi M."/>
            <person name="Saito M."/>
            <person name="Fujiwara S."/>
            <person name="Sasa N."/>
            <person name="Akimitsu K."/>
            <person name="Gomi K."/>
            <person name="Konishi-Sugita S."/>
            <person name="Hamano K."/>
            <person name="Kataoka I."/>
        </authorList>
    </citation>
    <scope>NUCLEOTIDE SEQUENCE [LARGE SCALE GENOMIC DNA]</scope>
    <source>
        <strain evidence="1 2">MAFF212206</strain>
    </source>
</reference>